<dbReference type="Pfam" id="PF22528">
    <property type="entry name" value="PRMT_C"/>
    <property type="match status" value="1"/>
</dbReference>
<feature type="domain" description="Methyltransferase" evidence="8">
    <location>
        <begin position="81"/>
        <end position="178"/>
    </location>
</feature>
<sequence>MARKELLANTQKEVVSGSHEEEFQASSTWAGLDIEMEVEDPYFSSYSHFGIHEEMLKDEVRTESYMNAIIQNPNLFQGKIVLDIGCGTGILSIFAAQAGATHVYGIDAADVADQAHEIVRDNGYSEIVTIIKGKVEDIELPVSKVDIIISEWMGYFLLYESMLDTVIYARNKWLKPDGLMFPDKAKLFIAGIEDADYKEKKVNFWDDVYGIDMGIIKPNVLAEPIVDLVEAEALVTTDSCIFTMDLKTVKENEYQIATRYTLTATRQDYVHGIVAWFDVEFNHGRERITISTSPNRNYTHWKQTVFYLNDVLPVMVGEEIIGSLAIRKNPEHKRDLDVKISYHFDGTKHTYHDYRYYKIK</sequence>
<protein>
    <submittedName>
        <fullName evidence="10">Uncharacterized protein</fullName>
    </submittedName>
</protein>
<feature type="domain" description="Protein arginine N-methyltransferase" evidence="9">
    <location>
        <begin position="183"/>
        <end position="346"/>
    </location>
</feature>
<dbReference type="InterPro" id="IPR041698">
    <property type="entry name" value="Methyltransf_25"/>
</dbReference>
<comment type="subcellular location">
    <subcellularLocation>
        <location evidence="1">Nucleus</location>
    </subcellularLocation>
</comment>
<dbReference type="PANTHER" id="PTHR11006">
    <property type="entry name" value="PROTEIN ARGININE N-METHYLTRANSFERASE"/>
    <property type="match status" value="1"/>
</dbReference>
<dbReference type="InterPro" id="IPR055135">
    <property type="entry name" value="PRMT_dom"/>
</dbReference>
<gene>
    <name evidence="10" type="ORF">BSTOLATCC_MIC43168</name>
</gene>
<evidence type="ECO:0000256" key="1">
    <source>
        <dbReference type="ARBA" id="ARBA00004123"/>
    </source>
</evidence>
<dbReference type="InterPro" id="IPR029063">
    <property type="entry name" value="SAM-dependent_MTases_sf"/>
</dbReference>
<evidence type="ECO:0000313" key="10">
    <source>
        <dbReference type="EMBL" id="CAG9327124.1"/>
    </source>
</evidence>
<evidence type="ECO:0000256" key="5">
    <source>
        <dbReference type="ARBA" id="ARBA00023242"/>
    </source>
</evidence>
<dbReference type="GO" id="GO:0016274">
    <property type="term" value="F:protein-arginine N-methyltransferase activity"/>
    <property type="evidence" value="ECO:0007669"/>
    <property type="project" value="InterPro"/>
</dbReference>
<dbReference type="SUPFAM" id="SSF53335">
    <property type="entry name" value="S-adenosyl-L-methionine-dependent methyltransferases"/>
    <property type="match status" value="1"/>
</dbReference>
<dbReference type="Gene3D" id="3.40.50.150">
    <property type="entry name" value="Vaccinia Virus protein VP39"/>
    <property type="match status" value="1"/>
</dbReference>
<evidence type="ECO:0000256" key="6">
    <source>
        <dbReference type="PROSITE-ProRule" id="PRU01015"/>
    </source>
</evidence>
<dbReference type="Proteomes" id="UP001162131">
    <property type="component" value="Unassembled WGS sequence"/>
</dbReference>
<keyword evidence="2 6" id="KW-0489">Methyltransferase</keyword>
<evidence type="ECO:0000256" key="2">
    <source>
        <dbReference type="ARBA" id="ARBA00022603"/>
    </source>
</evidence>
<evidence type="ECO:0000259" key="8">
    <source>
        <dbReference type="Pfam" id="PF13649"/>
    </source>
</evidence>
<dbReference type="FunFam" id="3.40.50.150:FF:000116">
    <property type="entry name" value="probable protein arginine N-methyltransferase 1"/>
    <property type="match status" value="1"/>
</dbReference>
<comment type="caution">
    <text evidence="10">The sequence shown here is derived from an EMBL/GenBank/DDBJ whole genome shotgun (WGS) entry which is preliminary data.</text>
</comment>
<evidence type="ECO:0000259" key="9">
    <source>
        <dbReference type="Pfam" id="PF22528"/>
    </source>
</evidence>
<reference evidence="10" key="1">
    <citation type="submission" date="2021-09" db="EMBL/GenBank/DDBJ databases">
        <authorList>
            <consortium name="AG Swart"/>
            <person name="Singh M."/>
            <person name="Singh A."/>
            <person name="Seah K."/>
            <person name="Emmerich C."/>
        </authorList>
    </citation>
    <scope>NUCLEOTIDE SEQUENCE</scope>
    <source>
        <strain evidence="10">ATCC30299</strain>
    </source>
</reference>
<feature type="region of interest" description="Disordered" evidence="7">
    <location>
        <begin position="1"/>
        <end position="20"/>
    </location>
</feature>
<proteinExistence type="predicted"/>
<dbReference type="CDD" id="cd02440">
    <property type="entry name" value="AdoMet_MTases"/>
    <property type="match status" value="1"/>
</dbReference>
<evidence type="ECO:0000313" key="11">
    <source>
        <dbReference type="Proteomes" id="UP001162131"/>
    </source>
</evidence>
<evidence type="ECO:0000256" key="7">
    <source>
        <dbReference type="SAM" id="MobiDB-lite"/>
    </source>
</evidence>
<evidence type="ECO:0000256" key="3">
    <source>
        <dbReference type="ARBA" id="ARBA00022679"/>
    </source>
</evidence>
<dbReference type="GO" id="GO:0005634">
    <property type="term" value="C:nucleus"/>
    <property type="evidence" value="ECO:0007669"/>
    <property type="project" value="UniProtKB-SubCell"/>
</dbReference>
<organism evidence="10 11">
    <name type="scientific">Blepharisma stoltei</name>
    <dbReference type="NCBI Taxonomy" id="1481888"/>
    <lineage>
        <taxon>Eukaryota</taxon>
        <taxon>Sar</taxon>
        <taxon>Alveolata</taxon>
        <taxon>Ciliophora</taxon>
        <taxon>Postciliodesmatophora</taxon>
        <taxon>Heterotrichea</taxon>
        <taxon>Heterotrichida</taxon>
        <taxon>Blepharismidae</taxon>
        <taxon>Blepharisma</taxon>
    </lineage>
</organism>
<evidence type="ECO:0000256" key="4">
    <source>
        <dbReference type="ARBA" id="ARBA00022691"/>
    </source>
</evidence>
<dbReference type="AlphaFoldDB" id="A0AAU9JPT8"/>
<dbReference type="GO" id="GO:0042054">
    <property type="term" value="F:histone methyltransferase activity"/>
    <property type="evidence" value="ECO:0007669"/>
    <property type="project" value="TreeGrafter"/>
</dbReference>
<dbReference type="Pfam" id="PF13649">
    <property type="entry name" value="Methyltransf_25"/>
    <property type="match status" value="1"/>
</dbReference>
<dbReference type="PROSITE" id="PS51678">
    <property type="entry name" value="SAM_MT_PRMT"/>
    <property type="match status" value="1"/>
</dbReference>
<dbReference type="GO" id="GO:0032259">
    <property type="term" value="P:methylation"/>
    <property type="evidence" value="ECO:0007669"/>
    <property type="project" value="UniProtKB-KW"/>
</dbReference>
<keyword evidence="4 6" id="KW-0949">S-adenosyl-L-methionine</keyword>
<keyword evidence="5" id="KW-0539">Nucleus</keyword>
<name>A0AAU9JPT8_9CILI</name>
<keyword evidence="3 6" id="KW-0808">Transferase</keyword>
<dbReference type="InterPro" id="IPR025799">
    <property type="entry name" value="Arg_MeTrfase"/>
</dbReference>
<dbReference type="Gene3D" id="2.70.160.11">
    <property type="entry name" value="Hnrnp arginine n-methyltransferase1"/>
    <property type="match status" value="1"/>
</dbReference>
<dbReference type="FunFam" id="2.70.160.11:FF:000001">
    <property type="entry name" value="Blast:Protein arginine N-methyltransferase 1"/>
    <property type="match status" value="1"/>
</dbReference>
<keyword evidence="11" id="KW-1185">Reference proteome</keyword>
<dbReference type="PANTHER" id="PTHR11006:SF53">
    <property type="entry name" value="PROTEIN ARGININE N-METHYLTRANSFERASE 3"/>
    <property type="match status" value="1"/>
</dbReference>
<accession>A0AAU9JPT8</accession>
<dbReference type="EMBL" id="CAJZBQ010000043">
    <property type="protein sequence ID" value="CAG9327124.1"/>
    <property type="molecule type" value="Genomic_DNA"/>
</dbReference>